<name>A0A8S5L9F2_9CAUD</name>
<evidence type="ECO:0000313" key="2">
    <source>
        <dbReference type="EMBL" id="DAD66536.1"/>
    </source>
</evidence>
<feature type="compositionally biased region" description="Basic and acidic residues" evidence="1">
    <location>
        <begin position="106"/>
        <end position="123"/>
    </location>
</feature>
<accession>A0A8S5L9F2</accession>
<feature type="region of interest" description="Disordered" evidence="1">
    <location>
        <begin position="1"/>
        <end position="56"/>
    </location>
</feature>
<sequence>MNNNQMPPMDNPQPQMDNQMPPMNDMGGSSQGDEEQFDADFDAGVEADENSDPKRFIQQLAGKLSQSLRKYNEGLPNPDVDLNKYVAGMANDAAVEGLPPEDVEEIISKIKSDENSDAEKQDMPQDNVETPPMDNNQDMNQSPEMPPMENKKSTKKLTENLESYIDEIVNDIISQKPNKVSNDKITVNKSFKTKPYTSPVFK</sequence>
<proteinExistence type="predicted"/>
<protein>
    <submittedName>
        <fullName evidence="2">Uncharacterized protein</fullName>
    </submittedName>
</protein>
<feature type="compositionally biased region" description="Polar residues" evidence="1">
    <location>
        <begin position="133"/>
        <end position="143"/>
    </location>
</feature>
<organism evidence="2">
    <name type="scientific">Myoviridae sp. ctPuP5</name>
    <dbReference type="NCBI Taxonomy" id="2823543"/>
    <lineage>
        <taxon>Viruses</taxon>
        <taxon>Duplodnaviria</taxon>
        <taxon>Heunggongvirae</taxon>
        <taxon>Uroviricota</taxon>
        <taxon>Caudoviricetes</taxon>
    </lineage>
</organism>
<reference evidence="2" key="1">
    <citation type="journal article" date="2021" name="Proc. Natl. Acad. Sci. U.S.A.">
        <title>A Catalog of Tens of Thousands of Viruses from Human Metagenomes Reveals Hidden Associations with Chronic Diseases.</title>
        <authorList>
            <person name="Tisza M.J."/>
            <person name="Buck C.B."/>
        </authorList>
    </citation>
    <scope>NUCLEOTIDE SEQUENCE</scope>
    <source>
        <strain evidence="2">CtPuP5</strain>
    </source>
</reference>
<feature type="compositionally biased region" description="Low complexity" evidence="1">
    <location>
        <begin position="1"/>
        <end position="26"/>
    </location>
</feature>
<feature type="region of interest" description="Disordered" evidence="1">
    <location>
        <begin position="96"/>
        <end position="157"/>
    </location>
</feature>
<dbReference type="EMBL" id="BK014662">
    <property type="protein sequence ID" value="DAD66536.1"/>
    <property type="molecule type" value="Genomic_DNA"/>
</dbReference>
<evidence type="ECO:0000256" key="1">
    <source>
        <dbReference type="SAM" id="MobiDB-lite"/>
    </source>
</evidence>
<feature type="compositionally biased region" description="Acidic residues" evidence="1">
    <location>
        <begin position="32"/>
        <end position="50"/>
    </location>
</feature>